<gene>
    <name evidence="2" type="ORF">CEXT_714921</name>
</gene>
<dbReference type="EMBL" id="BPLR01020434">
    <property type="protein sequence ID" value="GIX78685.1"/>
    <property type="molecule type" value="Genomic_DNA"/>
</dbReference>
<dbReference type="Proteomes" id="UP001054945">
    <property type="component" value="Unassembled WGS sequence"/>
</dbReference>
<protein>
    <submittedName>
        <fullName evidence="2">Uncharacterized protein</fullName>
    </submittedName>
</protein>
<accession>A0AAV4N1J6</accession>
<keyword evidence="1" id="KW-0812">Transmembrane</keyword>
<proteinExistence type="predicted"/>
<comment type="caution">
    <text evidence="2">The sequence shown here is derived from an EMBL/GenBank/DDBJ whole genome shotgun (WGS) entry which is preliminary data.</text>
</comment>
<keyword evidence="1" id="KW-0472">Membrane</keyword>
<evidence type="ECO:0000313" key="2">
    <source>
        <dbReference type="EMBL" id="GIX78685.1"/>
    </source>
</evidence>
<organism evidence="2 3">
    <name type="scientific">Caerostris extrusa</name>
    <name type="common">Bark spider</name>
    <name type="synonym">Caerostris bankana</name>
    <dbReference type="NCBI Taxonomy" id="172846"/>
    <lineage>
        <taxon>Eukaryota</taxon>
        <taxon>Metazoa</taxon>
        <taxon>Ecdysozoa</taxon>
        <taxon>Arthropoda</taxon>
        <taxon>Chelicerata</taxon>
        <taxon>Arachnida</taxon>
        <taxon>Araneae</taxon>
        <taxon>Araneomorphae</taxon>
        <taxon>Entelegynae</taxon>
        <taxon>Araneoidea</taxon>
        <taxon>Araneidae</taxon>
        <taxon>Caerostris</taxon>
    </lineage>
</organism>
<dbReference type="AlphaFoldDB" id="A0AAV4N1J6"/>
<keyword evidence="3" id="KW-1185">Reference proteome</keyword>
<evidence type="ECO:0000313" key="3">
    <source>
        <dbReference type="Proteomes" id="UP001054945"/>
    </source>
</evidence>
<reference evidence="2 3" key="1">
    <citation type="submission" date="2021-06" db="EMBL/GenBank/DDBJ databases">
        <title>Caerostris extrusa draft genome.</title>
        <authorList>
            <person name="Kono N."/>
            <person name="Arakawa K."/>
        </authorList>
    </citation>
    <scope>NUCLEOTIDE SEQUENCE [LARGE SCALE GENOMIC DNA]</scope>
</reference>
<name>A0AAV4N1J6_CAEEX</name>
<evidence type="ECO:0000256" key="1">
    <source>
        <dbReference type="SAM" id="Phobius"/>
    </source>
</evidence>
<sequence length="94" mass="10626">MVIGSATFAFYSIIWANSPGMISWLIIMGANRLASYSVQSSQSVFVLQRNTSIISSVMMWSYDFTSIHCNCLELRFNLYRLPLVMFSSNSSTMC</sequence>
<keyword evidence="1" id="KW-1133">Transmembrane helix</keyword>
<feature type="transmembrane region" description="Helical" evidence="1">
    <location>
        <begin position="6"/>
        <end position="27"/>
    </location>
</feature>